<dbReference type="SUPFAM" id="SSF51556">
    <property type="entry name" value="Metallo-dependent hydrolases"/>
    <property type="match status" value="1"/>
</dbReference>
<name>A0ABV9YXC1_9PSEU</name>
<dbReference type="PANTHER" id="PTHR21240:SF28">
    <property type="entry name" value="ISO-OROTATE DECARBOXYLASE (EUROFUNG)"/>
    <property type="match status" value="1"/>
</dbReference>
<comment type="caution">
    <text evidence="3">The sequence shown here is derived from an EMBL/GenBank/DDBJ whole genome shotgun (WGS) entry which is preliminary data.</text>
</comment>
<organism evidence="3 4">
    <name type="scientific">Actinomycetospora atypica</name>
    <dbReference type="NCBI Taxonomy" id="1290095"/>
    <lineage>
        <taxon>Bacteria</taxon>
        <taxon>Bacillati</taxon>
        <taxon>Actinomycetota</taxon>
        <taxon>Actinomycetes</taxon>
        <taxon>Pseudonocardiales</taxon>
        <taxon>Pseudonocardiaceae</taxon>
        <taxon>Actinomycetospora</taxon>
    </lineage>
</organism>
<dbReference type="RefSeq" id="WP_378039399.1">
    <property type="nucleotide sequence ID" value="NZ_JBHSIV010000056.1"/>
</dbReference>
<sequence>MVTTAPVDTPITRDEDVAGWVRSLGLGPDGRSGLVDVHVHFLPDRMLQKVWAYFASAKEHYGYDWPIHYQLPEDERLARLRSFGVETFAPLVYPHKPDMAAWLTGWALDWAAEVPEAVPTATLFPEESVTTYLGDAVERGARLVKAHVQVGGYDPRDPLLDPAWGLLAEAGIPVVAHCGDGPIPGRHTGIEIIGEVMDRHPRLPLVLAHAGLPDYDAALRLAERHPAVRLDTTMVGTPFTESFAPLPRDWSARLAELSGAGRVVLGTDFPNIPYAYWRQLEAIRGWAAADDRLGEPFLRSVLHDAPAEVLGLGPG</sequence>
<dbReference type="Proteomes" id="UP001595947">
    <property type="component" value="Unassembled WGS sequence"/>
</dbReference>
<feature type="domain" description="Amidohydrolase-related" evidence="2">
    <location>
        <begin position="35"/>
        <end position="312"/>
    </location>
</feature>
<dbReference type="CDD" id="cd01292">
    <property type="entry name" value="metallo-dependent_hydrolases"/>
    <property type="match status" value="1"/>
</dbReference>
<evidence type="ECO:0000259" key="2">
    <source>
        <dbReference type="Pfam" id="PF04909"/>
    </source>
</evidence>
<dbReference type="EMBL" id="JBHSIV010000056">
    <property type="protein sequence ID" value="MFC5066078.1"/>
    <property type="molecule type" value="Genomic_DNA"/>
</dbReference>
<gene>
    <name evidence="3" type="ORF">ACFPBZ_27980</name>
</gene>
<reference evidence="4" key="1">
    <citation type="journal article" date="2019" name="Int. J. Syst. Evol. Microbiol.">
        <title>The Global Catalogue of Microorganisms (GCM) 10K type strain sequencing project: providing services to taxonomists for standard genome sequencing and annotation.</title>
        <authorList>
            <consortium name="The Broad Institute Genomics Platform"/>
            <consortium name="The Broad Institute Genome Sequencing Center for Infectious Disease"/>
            <person name="Wu L."/>
            <person name="Ma J."/>
        </authorList>
    </citation>
    <scope>NUCLEOTIDE SEQUENCE [LARGE SCALE GENOMIC DNA]</scope>
    <source>
        <strain evidence="4">CGMCC 4.7093</strain>
    </source>
</reference>
<protein>
    <submittedName>
        <fullName evidence="3">Amidohydrolase family protein</fullName>
    </submittedName>
</protein>
<dbReference type="PANTHER" id="PTHR21240">
    <property type="entry name" value="2-AMINO-3-CARBOXYLMUCONATE-6-SEMIALDEHYDE DECARBOXYLASE"/>
    <property type="match status" value="1"/>
</dbReference>
<dbReference type="InterPro" id="IPR032466">
    <property type="entry name" value="Metal_Hydrolase"/>
</dbReference>
<proteinExistence type="predicted"/>
<dbReference type="Gene3D" id="3.20.20.140">
    <property type="entry name" value="Metal-dependent hydrolases"/>
    <property type="match status" value="1"/>
</dbReference>
<evidence type="ECO:0000313" key="4">
    <source>
        <dbReference type="Proteomes" id="UP001595947"/>
    </source>
</evidence>
<dbReference type="Pfam" id="PF04909">
    <property type="entry name" value="Amidohydro_2"/>
    <property type="match status" value="1"/>
</dbReference>
<dbReference type="InterPro" id="IPR006680">
    <property type="entry name" value="Amidohydro-rel"/>
</dbReference>
<accession>A0ABV9YXC1</accession>
<evidence type="ECO:0000256" key="1">
    <source>
        <dbReference type="ARBA" id="ARBA00023239"/>
    </source>
</evidence>
<evidence type="ECO:0000313" key="3">
    <source>
        <dbReference type="EMBL" id="MFC5066078.1"/>
    </source>
</evidence>
<keyword evidence="4" id="KW-1185">Reference proteome</keyword>
<dbReference type="InterPro" id="IPR032465">
    <property type="entry name" value="ACMSD"/>
</dbReference>
<keyword evidence="1" id="KW-0456">Lyase</keyword>